<proteinExistence type="predicted"/>
<dbReference type="GO" id="GO:0003700">
    <property type="term" value="F:DNA-binding transcription factor activity"/>
    <property type="evidence" value="ECO:0007669"/>
    <property type="project" value="InterPro"/>
</dbReference>
<dbReference type="SUPFAM" id="SSF46689">
    <property type="entry name" value="Homeodomain-like"/>
    <property type="match status" value="2"/>
</dbReference>
<dbReference type="AlphaFoldDB" id="A0A375G3L0"/>
<feature type="compositionally biased region" description="Gly residues" evidence="4">
    <location>
        <begin position="329"/>
        <end position="338"/>
    </location>
</feature>
<accession>A0A375G3L0</accession>
<dbReference type="InterPro" id="IPR009057">
    <property type="entry name" value="Homeodomain-like_sf"/>
</dbReference>
<dbReference type="RefSeq" id="WP_232353295.1">
    <property type="nucleotide sequence ID" value="NZ_CP069810.1"/>
</dbReference>
<keyword evidence="3" id="KW-0804">Transcription</keyword>
<dbReference type="Proteomes" id="UP000256862">
    <property type="component" value="Chromosome CO2235"/>
</dbReference>
<dbReference type="EMBL" id="OGUS01000115">
    <property type="protein sequence ID" value="SPC12626.1"/>
    <property type="molecule type" value="Genomic_DNA"/>
</dbReference>
<evidence type="ECO:0000259" key="5">
    <source>
        <dbReference type="PROSITE" id="PS01124"/>
    </source>
</evidence>
<dbReference type="PANTHER" id="PTHR46796">
    <property type="entry name" value="HTH-TYPE TRANSCRIPTIONAL ACTIVATOR RHAS-RELATED"/>
    <property type="match status" value="1"/>
</dbReference>
<dbReference type="GeneID" id="303492144"/>
<feature type="region of interest" description="Disordered" evidence="4">
    <location>
        <begin position="291"/>
        <end position="338"/>
    </location>
</feature>
<dbReference type="Pfam" id="PF12852">
    <property type="entry name" value="Cupin_6"/>
    <property type="match status" value="1"/>
</dbReference>
<evidence type="ECO:0000313" key="6">
    <source>
        <dbReference type="EMBL" id="SPC12626.1"/>
    </source>
</evidence>
<dbReference type="Gene3D" id="1.10.10.60">
    <property type="entry name" value="Homeodomain-like"/>
    <property type="match status" value="2"/>
</dbReference>
<feature type="compositionally biased region" description="Basic and acidic residues" evidence="4">
    <location>
        <begin position="291"/>
        <end position="306"/>
    </location>
</feature>
<dbReference type="SMART" id="SM00342">
    <property type="entry name" value="HTH_ARAC"/>
    <property type="match status" value="1"/>
</dbReference>
<evidence type="ECO:0000256" key="2">
    <source>
        <dbReference type="ARBA" id="ARBA00023125"/>
    </source>
</evidence>
<dbReference type="InterPro" id="IPR050204">
    <property type="entry name" value="AraC_XylS_family_regulators"/>
</dbReference>
<gene>
    <name evidence="6" type="ORF">CO2235_150281</name>
</gene>
<dbReference type="PROSITE" id="PS01124">
    <property type="entry name" value="HTH_ARAC_FAMILY_2"/>
    <property type="match status" value="1"/>
</dbReference>
<dbReference type="GO" id="GO:0043565">
    <property type="term" value="F:sequence-specific DNA binding"/>
    <property type="evidence" value="ECO:0007669"/>
    <property type="project" value="InterPro"/>
</dbReference>
<dbReference type="InterPro" id="IPR018062">
    <property type="entry name" value="HTH_AraC-typ_CS"/>
</dbReference>
<dbReference type="InterPro" id="IPR032783">
    <property type="entry name" value="AraC_lig"/>
</dbReference>
<comment type="caution">
    <text evidence="6">The sequence shown here is derived from an EMBL/GenBank/DDBJ whole genome shotgun (WGS) entry which is preliminary data.</text>
</comment>
<dbReference type="InterPro" id="IPR018060">
    <property type="entry name" value="HTH_AraC"/>
</dbReference>
<keyword evidence="2" id="KW-0238">DNA-binding</keyword>
<evidence type="ECO:0000256" key="4">
    <source>
        <dbReference type="SAM" id="MobiDB-lite"/>
    </source>
</evidence>
<organism evidence="6">
    <name type="scientific">Cupriavidus oxalaticus</name>
    <dbReference type="NCBI Taxonomy" id="96344"/>
    <lineage>
        <taxon>Bacteria</taxon>
        <taxon>Pseudomonadati</taxon>
        <taxon>Pseudomonadota</taxon>
        <taxon>Betaproteobacteria</taxon>
        <taxon>Burkholderiales</taxon>
        <taxon>Burkholderiaceae</taxon>
        <taxon>Cupriavidus</taxon>
    </lineage>
</organism>
<dbReference type="PROSITE" id="PS00041">
    <property type="entry name" value="HTH_ARAC_FAMILY_1"/>
    <property type="match status" value="1"/>
</dbReference>
<reference evidence="6" key="1">
    <citation type="submission" date="2018-01" db="EMBL/GenBank/DDBJ databases">
        <authorList>
            <person name="Clerissi C."/>
        </authorList>
    </citation>
    <scope>NUCLEOTIDE SEQUENCE</scope>
    <source>
        <strain evidence="6">Cupriavidus oxalaticus LMG 2235</strain>
    </source>
</reference>
<evidence type="ECO:0000256" key="3">
    <source>
        <dbReference type="ARBA" id="ARBA00023163"/>
    </source>
</evidence>
<name>A0A375G3L0_9BURK</name>
<evidence type="ECO:0000256" key="1">
    <source>
        <dbReference type="ARBA" id="ARBA00023015"/>
    </source>
</evidence>
<feature type="domain" description="HTH araC/xylS-type" evidence="5">
    <location>
        <begin position="194"/>
        <end position="291"/>
    </location>
</feature>
<dbReference type="PANTHER" id="PTHR46796:SF7">
    <property type="entry name" value="ARAC FAMILY TRANSCRIPTIONAL REGULATOR"/>
    <property type="match status" value="1"/>
</dbReference>
<keyword evidence="1" id="KW-0805">Transcription regulation</keyword>
<dbReference type="Pfam" id="PF12833">
    <property type="entry name" value="HTH_18"/>
    <property type="match status" value="1"/>
</dbReference>
<sequence>MHTNSSTLAMNAPVDRLSALLERFRARAHLFHQGPLCGLTQFAAQPGRGFLHVLRRGDLELRHPPGAGLPPTLRFEEPTLLFYPRPIHHMFHNPPVEGSDFTCAALDFDGGARNPVVRALPPLIALPLARVAGLEQALALLFAEAGQVRCGHRLLADRLFEVVLIQLLRWLIDHHQQAGIQAGLIAGLSDPRLARALVALHEDPGAAWDLPRMAERAGMSRSAFAAAFRRIVGQPPADYLTDWRLSLAQAQLRLGRPVKSVAVELGYANASALSRAFSARLGESPRQWLERAEGGGEAEKEAEREAAQAGQPSPVGKTAGLLPSPAHGRGVGGEGGSV</sequence>
<protein>
    <submittedName>
        <fullName evidence="6">AraC family transcriptional regulator</fullName>
    </submittedName>
</protein>